<dbReference type="OrthoDB" id="9808735at2"/>
<dbReference type="EMBL" id="CP003093">
    <property type="protein sequence ID" value="AER55077.1"/>
    <property type="molecule type" value="Genomic_DNA"/>
</dbReference>
<sequence length="144" mass="15201">MNFEQLKAFAADNAMLSLALVGLTIALIVTEVMRLFRGYTGLRPAQLTALVNTENALVLDLSATGEFEKGHIPGSKNLPGKFDPRHKLLAGATERPVVLVCRSGQTAPAAAAQLKKAGFTRVHVLEGGVAAWQAADLPLAKGRA</sequence>
<dbReference type="PROSITE" id="PS50206">
    <property type="entry name" value="RHODANESE_3"/>
    <property type="match status" value="1"/>
</dbReference>
<accession>G7UUZ8</accession>
<dbReference type="CDD" id="cd00158">
    <property type="entry name" value="RHOD"/>
    <property type="match status" value="1"/>
</dbReference>
<dbReference type="STRING" id="1045855.DSC_02120"/>
<keyword evidence="1" id="KW-0472">Membrane</keyword>
<dbReference type="AlphaFoldDB" id="G7UUZ8"/>
<keyword evidence="1" id="KW-0812">Transmembrane</keyword>
<dbReference type="Proteomes" id="UP000005870">
    <property type="component" value="Chromosome"/>
</dbReference>
<dbReference type="PANTHER" id="PTHR43031">
    <property type="entry name" value="FAD-DEPENDENT OXIDOREDUCTASE"/>
    <property type="match status" value="1"/>
</dbReference>
<keyword evidence="4" id="KW-1185">Reference proteome</keyword>
<dbReference type="HOGENOM" id="CLU_089574_1_5_6"/>
<dbReference type="KEGG" id="psd:DSC_02120"/>
<gene>
    <name evidence="3" type="ordered locus">DSC_02120</name>
</gene>
<dbReference type="eggNOG" id="COG0607">
    <property type="taxonomic scope" value="Bacteria"/>
</dbReference>
<organism evidence="3 4">
    <name type="scientific">Pseudoxanthomonas spadix (strain BD-a59)</name>
    <dbReference type="NCBI Taxonomy" id="1045855"/>
    <lineage>
        <taxon>Bacteria</taxon>
        <taxon>Pseudomonadati</taxon>
        <taxon>Pseudomonadota</taxon>
        <taxon>Gammaproteobacteria</taxon>
        <taxon>Lysobacterales</taxon>
        <taxon>Lysobacteraceae</taxon>
        <taxon>Pseudoxanthomonas</taxon>
    </lineage>
</organism>
<dbReference type="Gene3D" id="3.40.250.10">
    <property type="entry name" value="Rhodanese-like domain"/>
    <property type="match status" value="1"/>
</dbReference>
<proteinExistence type="predicted"/>
<evidence type="ECO:0000313" key="4">
    <source>
        <dbReference type="Proteomes" id="UP000005870"/>
    </source>
</evidence>
<evidence type="ECO:0000259" key="2">
    <source>
        <dbReference type="PROSITE" id="PS50206"/>
    </source>
</evidence>
<keyword evidence="1" id="KW-1133">Transmembrane helix</keyword>
<dbReference type="RefSeq" id="WP_014159255.1">
    <property type="nucleotide sequence ID" value="NC_016147.2"/>
</dbReference>
<dbReference type="InterPro" id="IPR001763">
    <property type="entry name" value="Rhodanese-like_dom"/>
</dbReference>
<dbReference type="SMART" id="SM00450">
    <property type="entry name" value="RHOD"/>
    <property type="match status" value="1"/>
</dbReference>
<dbReference type="InterPro" id="IPR050229">
    <property type="entry name" value="GlpE_sulfurtransferase"/>
</dbReference>
<protein>
    <recommendedName>
        <fullName evidence="2">Rhodanese domain-containing protein</fullName>
    </recommendedName>
</protein>
<name>G7UUZ8_PSEUP</name>
<dbReference type="SUPFAM" id="SSF52821">
    <property type="entry name" value="Rhodanese/Cell cycle control phosphatase"/>
    <property type="match status" value="1"/>
</dbReference>
<evidence type="ECO:0000313" key="3">
    <source>
        <dbReference type="EMBL" id="AER55077.1"/>
    </source>
</evidence>
<reference evidence="3 4" key="1">
    <citation type="journal article" date="2012" name="J. Bacteriol.">
        <title>Complete Genome Sequence of the BTEX-Degrading Bacterium Pseudoxanthomonas spadix BD-a59.</title>
        <authorList>
            <person name="Lee S.H."/>
            <person name="Jin H.M."/>
            <person name="Lee H.J."/>
            <person name="Kim J.M."/>
            <person name="Jeon C.O."/>
        </authorList>
    </citation>
    <scope>NUCLEOTIDE SEQUENCE [LARGE SCALE GENOMIC DNA]</scope>
    <source>
        <strain evidence="3 4">BD-a59</strain>
    </source>
</reference>
<dbReference type="PANTHER" id="PTHR43031:SF18">
    <property type="entry name" value="RHODANESE-RELATED SULFURTRANSFERASES"/>
    <property type="match status" value="1"/>
</dbReference>
<feature type="domain" description="Rhodanese" evidence="2">
    <location>
        <begin position="52"/>
        <end position="141"/>
    </location>
</feature>
<dbReference type="InterPro" id="IPR036873">
    <property type="entry name" value="Rhodanese-like_dom_sf"/>
</dbReference>
<dbReference type="Pfam" id="PF00581">
    <property type="entry name" value="Rhodanese"/>
    <property type="match status" value="1"/>
</dbReference>
<feature type="transmembrane region" description="Helical" evidence="1">
    <location>
        <begin position="15"/>
        <end position="36"/>
    </location>
</feature>
<evidence type="ECO:0000256" key="1">
    <source>
        <dbReference type="SAM" id="Phobius"/>
    </source>
</evidence>